<keyword evidence="5 6" id="KW-0560">Oxidoreductase</keyword>
<dbReference type="Gene3D" id="3.30.9.10">
    <property type="entry name" value="D-Amino Acid Oxidase, subunit A, domain 2"/>
    <property type="match status" value="1"/>
</dbReference>
<dbReference type="SUPFAM" id="SSF51905">
    <property type="entry name" value="FAD/NAD(P)-binding domain"/>
    <property type="match status" value="1"/>
</dbReference>
<dbReference type="PROSITE" id="PS00977">
    <property type="entry name" value="FAD_G3PDH_1"/>
    <property type="match status" value="1"/>
</dbReference>
<gene>
    <name evidence="9" type="primary">glpD_1</name>
    <name evidence="9" type="ORF">NTH_00206</name>
</gene>
<evidence type="ECO:0000259" key="8">
    <source>
        <dbReference type="Pfam" id="PF16901"/>
    </source>
</evidence>
<evidence type="ECO:0000259" key="7">
    <source>
        <dbReference type="Pfam" id="PF01266"/>
    </source>
</evidence>
<comment type="catalytic activity">
    <reaction evidence="6">
        <text>a quinone + sn-glycerol 3-phosphate = dihydroxyacetone phosphate + a quinol</text>
        <dbReference type="Rhea" id="RHEA:18977"/>
        <dbReference type="ChEBI" id="CHEBI:24646"/>
        <dbReference type="ChEBI" id="CHEBI:57597"/>
        <dbReference type="ChEBI" id="CHEBI:57642"/>
        <dbReference type="ChEBI" id="CHEBI:132124"/>
        <dbReference type="EC" id="1.1.5.3"/>
    </reaction>
</comment>
<dbReference type="NCBIfam" id="NF009906">
    <property type="entry name" value="PRK13369.1"/>
    <property type="match status" value="1"/>
</dbReference>
<protein>
    <recommendedName>
        <fullName evidence="6">Glycerol-3-phosphate dehydrogenase</fullName>
        <ecNumber evidence="6">1.1.5.3</ecNumber>
    </recommendedName>
</protein>
<comment type="cofactor">
    <cofactor evidence="1 6">
        <name>FAD</name>
        <dbReference type="ChEBI" id="CHEBI:57692"/>
    </cofactor>
</comment>
<evidence type="ECO:0000256" key="3">
    <source>
        <dbReference type="ARBA" id="ARBA00022630"/>
    </source>
</evidence>
<dbReference type="Gene3D" id="6.10.250.1890">
    <property type="match status" value="1"/>
</dbReference>
<dbReference type="InterPro" id="IPR031656">
    <property type="entry name" value="DAO_C"/>
</dbReference>
<keyword evidence="4" id="KW-0274">FAD</keyword>
<evidence type="ECO:0000256" key="2">
    <source>
        <dbReference type="ARBA" id="ARBA00007330"/>
    </source>
</evidence>
<evidence type="ECO:0000313" key="10">
    <source>
        <dbReference type="Proteomes" id="UP001342418"/>
    </source>
</evidence>
<accession>A0ABY5ME97</accession>
<keyword evidence="3 6" id="KW-0285">Flavoprotein</keyword>
<evidence type="ECO:0000256" key="1">
    <source>
        <dbReference type="ARBA" id="ARBA00001974"/>
    </source>
</evidence>
<evidence type="ECO:0000256" key="6">
    <source>
        <dbReference type="RuleBase" id="RU361217"/>
    </source>
</evidence>
<dbReference type="PANTHER" id="PTHR11985">
    <property type="entry name" value="GLYCEROL-3-PHOSPHATE DEHYDROGENASE"/>
    <property type="match status" value="1"/>
</dbReference>
<keyword evidence="10" id="KW-1185">Reference proteome</keyword>
<dbReference type="InterPro" id="IPR038299">
    <property type="entry name" value="DAO_C_sf"/>
</dbReference>
<evidence type="ECO:0000256" key="4">
    <source>
        <dbReference type="ARBA" id="ARBA00022827"/>
    </source>
</evidence>
<dbReference type="Pfam" id="PF16901">
    <property type="entry name" value="DAO_C"/>
    <property type="match status" value="1"/>
</dbReference>
<dbReference type="Proteomes" id="UP001342418">
    <property type="component" value="Chromosome"/>
</dbReference>
<dbReference type="PRINTS" id="PR01001">
    <property type="entry name" value="FADG3PDH"/>
</dbReference>
<dbReference type="InterPro" id="IPR036188">
    <property type="entry name" value="FAD/NAD-bd_sf"/>
</dbReference>
<dbReference type="GO" id="GO:0004368">
    <property type="term" value="F:glycerol-3-phosphate dehydrogenase (quinone) activity"/>
    <property type="evidence" value="ECO:0007669"/>
    <property type="project" value="UniProtKB-EC"/>
</dbReference>
<dbReference type="InterPro" id="IPR006076">
    <property type="entry name" value="FAD-dep_OxRdtase"/>
</dbReference>
<evidence type="ECO:0000256" key="5">
    <source>
        <dbReference type="ARBA" id="ARBA00023002"/>
    </source>
</evidence>
<dbReference type="SUPFAM" id="SSF54373">
    <property type="entry name" value="FAD-linked reductases, C-terminal domain"/>
    <property type="match status" value="1"/>
</dbReference>
<proteinExistence type="inferred from homology"/>
<dbReference type="Gene3D" id="3.50.50.60">
    <property type="entry name" value="FAD/NAD(P)-binding domain"/>
    <property type="match status" value="1"/>
</dbReference>
<organism evidence="9 10">
    <name type="scientific">Nitratireductor thuwali</name>
    <dbReference type="NCBI Taxonomy" id="2267699"/>
    <lineage>
        <taxon>Bacteria</taxon>
        <taxon>Pseudomonadati</taxon>
        <taxon>Pseudomonadota</taxon>
        <taxon>Alphaproteobacteria</taxon>
        <taxon>Hyphomicrobiales</taxon>
        <taxon>Phyllobacteriaceae</taxon>
        <taxon>Nitratireductor</taxon>
    </lineage>
</organism>
<dbReference type="Gene3D" id="1.10.8.870">
    <property type="entry name" value="Alpha-glycerophosphate oxidase, cap domain"/>
    <property type="match status" value="1"/>
</dbReference>
<dbReference type="PANTHER" id="PTHR11985:SF15">
    <property type="entry name" value="GLYCEROL-3-PHOSPHATE DEHYDROGENASE, MITOCHONDRIAL"/>
    <property type="match status" value="1"/>
</dbReference>
<reference evidence="9 10" key="1">
    <citation type="submission" date="2018-07" db="EMBL/GenBank/DDBJ databases">
        <title>Genome sequence of Nitratireductor thuwali#1536.</title>
        <authorList>
            <person name="Michoud G."/>
            <person name="Merlino G."/>
            <person name="Sefrji F.O."/>
            <person name="Daffonchio D."/>
        </authorList>
    </citation>
    <scope>NUCLEOTIDE SEQUENCE [LARGE SCALE GENOMIC DNA]</scope>
    <source>
        <strain evidence="10">Nit1536</strain>
    </source>
</reference>
<feature type="domain" description="FAD dependent oxidoreductase" evidence="7">
    <location>
        <begin position="13"/>
        <end position="347"/>
    </location>
</feature>
<dbReference type="Pfam" id="PF01266">
    <property type="entry name" value="DAO"/>
    <property type="match status" value="1"/>
</dbReference>
<sequence length="532" mass="58858">MGQRPIQQGAVFDVFVIGGGINGCGVARDAAGRGYSVGLAEMNDLASGTSSASTKLIHGGLRYLEYYEFRLVREALMEREVLWRNAPHIIWPMRFVLPLHEGMRPGWLIRLGLFLYDHIGGRKLLPATRTLDMRSDPAGKPLKASYRRAFEYSDCWVNDARLVVLNARDAANRGADIRTRTKVSRARIEDGKWVLTLDDLLTGASQEVRARMLVNAAGPWVDEVIAGAFGRNDVHNVRLVKGSHIVVPRKFEGERAYFFQNADGRIIFAIPYEEEFTLIGTTDQDFEGDPAKAQISGEEIDYLCNAASEYFTDPIRPTDVVWSFSGVRSLFDDGASMAQEATRDYVLKSDEESFGAPIVHVFGGKITTFRRLAESVVAEIGRKIGVRGTAWTHREALPGGDFGHDGYEREVEALRSAYPFLPAEHARRLVRLYGRVAHDILGGAASVEEMGRHFGADLYEVELRHLAAREWACTGDDVLWRRTKRGLRLSPTQAGIVDAFMSDIARRGGLEDAAGRDGEQVARGGQGRAGAA</sequence>
<comment type="similarity">
    <text evidence="2 6">Belongs to the FAD-dependent glycerol-3-phosphate dehydrogenase family.</text>
</comment>
<dbReference type="EC" id="1.1.5.3" evidence="6"/>
<dbReference type="NCBIfam" id="NF008899">
    <property type="entry name" value="PRK12266.1"/>
    <property type="match status" value="1"/>
</dbReference>
<feature type="domain" description="Alpha-glycerophosphate oxidase C-terminal" evidence="8">
    <location>
        <begin position="392"/>
        <end position="486"/>
    </location>
</feature>
<dbReference type="InterPro" id="IPR000447">
    <property type="entry name" value="G3P_DH_FAD-dep"/>
</dbReference>
<name>A0ABY5ME97_9HYPH</name>
<evidence type="ECO:0000313" key="9">
    <source>
        <dbReference type="EMBL" id="UUP15767.1"/>
    </source>
</evidence>
<dbReference type="EMBL" id="CP030941">
    <property type="protein sequence ID" value="UUP15767.1"/>
    <property type="molecule type" value="Genomic_DNA"/>
</dbReference>